<dbReference type="RefSeq" id="WP_002704167.1">
    <property type="nucleotide sequence ID" value="NZ_AAWS01000061.1"/>
</dbReference>
<dbReference type="SUPFAM" id="SSF52777">
    <property type="entry name" value="CoA-dependent acyltransferases"/>
    <property type="match status" value="1"/>
</dbReference>
<feature type="active site" description="Proton acceptor" evidence="1">
    <location>
        <position position="188"/>
    </location>
</feature>
<sequence length="209" mass="24220">MKILDKTTWNRQEHFEFFSQCDDPLFGINTTINVTQAYQKCKANNWSFFLYYHFLSTQAINKVEEFKYRIKGDEVVIFDKIHTTTVLLRDDKTFMFSFMPFTPSFDQFVANAQAEFAKAKNTTGIGFNENTAKLNTIHYSAIPWVNFTGLTHARNFAVVDSSPKISFGKVTQKANDEMTMPLSVFVHHGLMDAYHVSLYIDRFQELLNS</sequence>
<dbReference type="SMART" id="SM01059">
    <property type="entry name" value="CAT"/>
    <property type="match status" value="1"/>
</dbReference>
<dbReference type="EMBL" id="AAWS01000061">
    <property type="protein sequence ID" value="EAY24798.1"/>
    <property type="molecule type" value="Genomic_DNA"/>
</dbReference>
<dbReference type="GO" id="GO:0008811">
    <property type="term" value="F:chloramphenicol O-acetyltransferase activity"/>
    <property type="evidence" value="ECO:0007669"/>
    <property type="project" value="InterPro"/>
</dbReference>
<evidence type="ECO:0000256" key="1">
    <source>
        <dbReference type="PIRSR" id="PIRSR000440-1"/>
    </source>
</evidence>
<dbReference type="OrthoDB" id="9801766at2"/>
<dbReference type="PANTHER" id="PTHR38474">
    <property type="entry name" value="SLR0299 PROTEIN"/>
    <property type="match status" value="1"/>
</dbReference>
<evidence type="ECO:0000313" key="2">
    <source>
        <dbReference type="EMBL" id="EAY24798.1"/>
    </source>
</evidence>
<comment type="caution">
    <text evidence="2">The sequence shown here is derived from an EMBL/GenBank/DDBJ whole genome shotgun (WGS) entry which is preliminary data.</text>
</comment>
<dbReference type="eggNOG" id="COG4845">
    <property type="taxonomic scope" value="Bacteria"/>
</dbReference>
<evidence type="ECO:0000313" key="3">
    <source>
        <dbReference type="Proteomes" id="UP000004095"/>
    </source>
</evidence>
<accession>A1ZXW9</accession>
<protein>
    <submittedName>
        <fullName evidence="2">Chloramphenicol acetyltransferase</fullName>
    </submittedName>
</protein>
<dbReference type="InterPro" id="IPR023213">
    <property type="entry name" value="CAT-like_dom_sf"/>
</dbReference>
<gene>
    <name evidence="2" type="ORF">M23134_04581</name>
</gene>
<organism evidence="2 3">
    <name type="scientific">Microscilla marina ATCC 23134</name>
    <dbReference type="NCBI Taxonomy" id="313606"/>
    <lineage>
        <taxon>Bacteria</taxon>
        <taxon>Pseudomonadati</taxon>
        <taxon>Bacteroidota</taxon>
        <taxon>Cytophagia</taxon>
        <taxon>Cytophagales</taxon>
        <taxon>Microscillaceae</taxon>
        <taxon>Microscilla</taxon>
    </lineage>
</organism>
<keyword evidence="2" id="KW-0808">Transferase</keyword>
<keyword evidence="3" id="KW-1185">Reference proteome</keyword>
<dbReference type="InterPro" id="IPR001707">
    <property type="entry name" value="Cmp_AcTrfase"/>
</dbReference>
<dbReference type="Pfam" id="PF00302">
    <property type="entry name" value="CAT"/>
    <property type="match status" value="1"/>
</dbReference>
<name>A1ZXW9_MICM2</name>
<proteinExistence type="predicted"/>
<dbReference type="PIRSF" id="PIRSF000440">
    <property type="entry name" value="CAT"/>
    <property type="match status" value="1"/>
</dbReference>
<reference evidence="2 3" key="1">
    <citation type="submission" date="2007-01" db="EMBL/GenBank/DDBJ databases">
        <authorList>
            <person name="Haygood M."/>
            <person name="Podell S."/>
            <person name="Anderson C."/>
            <person name="Hopkinson B."/>
            <person name="Roe K."/>
            <person name="Barbeau K."/>
            <person name="Gaasterland T."/>
            <person name="Ferriera S."/>
            <person name="Johnson J."/>
            <person name="Kravitz S."/>
            <person name="Beeson K."/>
            <person name="Sutton G."/>
            <person name="Rogers Y.-H."/>
            <person name="Friedman R."/>
            <person name="Frazier M."/>
            <person name="Venter J.C."/>
        </authorList>
    </citation>
    <scope>NUCLEOTIDE SEQUENCE [LARGE SCALE GENOMIC DNA]</scope>
    <source>
        <strain evidence="2 3">ATCC 23134</strain>
    </source>
</reference>
<dbReference type="PANTHER" id="PTHR38474:SF1">
    <property type="entry name" value="SLR0299 PROTEIN"/>
    <property type="match status" value="1"/>
</dbReference>
<dbReference type="Proteomes" id="UP000004095">
    <property type="component" value="Unassembled WGS sequence"/>
</dbReference>
<dbReference type="AlphaFoldDB" id="A1ZXW9"/>
<dbReference type="Gene3D" id="3.30.559.10">
    <property type="entry name" value="Chloramphenicol acetyltransferase-like domain"/>
    <property type="match status" value="1"/>
</dbReference>